<sequence>MLLYLIILLEFKLSVLAVEPEYSVCNVRICKCDKLTGSQNFEFRNWTVKVKEGETVQELWNIECRCTRRTKVLSFGRSYGRTVIPKAVNHFSISNCLYVTLSAGSFGSQAGQEIHLKDIASLNVEKWAFRRDSISMRLIKLENIGNLVVHSEAFTGIHDENHIYFHNVTWNYVRTRTFSNISLIKRMELKSVKVNEFGSLSFWKVDNIEEFHILGSNKENTSCNIDRINSDALSFTSFNFSIFQCKIKLLRSDAIHISANFAYFVENEIGTLESNSLGSTFNELQFCRNEVNKFNSGSFSRLYGNRSENSSVIFVLQGNTFHTVGINAMDLGDENSVQYFHVLDNAFDCECKNLSWFTVIYRQVSLGRASTYFELLLDESICSEHHDILVASQHNVNKCDPDMREKTGNPFTDLEPLFIIPVSIAAFLLLVCVFCRCCLKFRCSRQGGDFV</sequence>
<evidence type="ECO:0000256" key="2">
    <source>
        <dbReference type="SAM" id="SignalP"/>
    </source>
</evidence>
<proteinExistence type="predicted"/>
<dbReference type="Proteomes" id="UP001187531">
    <property type="component" value="Unassembled WGS sequence"/>
</dbReference>
<keyword evidence="1" id="KW-0472">Membrane</keyword>
<reference evidence="3" key="1">
    <citation type="submission" date="2023-07" db="EMBL/GenBank/DDBJ databases">
        <title>Chromosome-level genome assembly of Artemia franciscana.</title>
        <authorList>
            <person name="Jo E."/>
        </authorList>
    </citation>
    <scope>NUCLEOTIDE SEQUENCE</scope>
    <source>
        <tissue evidence="3">Whole body</tissue>
    </source>
</reference>
<name>A0AA88I8J8_ARTSF</name>
<keyword evidence="4" id="KW-1185">Reference proteome</keyword>
<dbReference type="EMBL" id="JAVRJZ010000002">
    <property type="protein sequence ID" value="KAK2726190.1"/>
    <property type="molecule type" value="Genomic_DNA"/>
</dbReference>
<accession>A0AA88I8J8</accession>
<comment type="caution">
    <text evidence="3">The sequence shown here is derived from an EMBL/GenBank/DDBJ whole genome shotgun (WGS) entry which is preliminary data.</text>
</comment>
<evidence type="ECO:0000313" key="4">
    <source>
        <dbReference type="Proteomes" id="UP001187531"/>
    </source>
</evidence>
<keyword evidence="1" id="KW-0812">Transmembrane</keyword>
<organism evidence="3 4">
    <name type="scientific">Artemia franciscana</name>
    <name type="common">Brine shrimp</name>
    <name type="synonym">Artemia sanfranciscana</name>
    <dbReference type="NCBI Taxonomy" id="6661"/>
    <lineage>
        <taxon>Eukaryota</taxon>
        <taxon>Metazoa</taxon>
        <taxon>Ecdysozoa</taxon>
        <taxon>Arthropoda</taxon>
        <taxon>Crustacea</taxon>
        <taxon>Branchiopoda</taxon>
        <taxon>Anostraca</taxon>
        <taxon>Artemiidae</taxon>
        <taxon>Artemia</taxon>
    </lineage>
</organism>
<dbReference type="InterPro" id="IPR032675">
    <property type="entry name" value="LRR_dom_sf"/>
</dbReference>
<gene>
    <name evidence="3" type="ORF">QYM36_000591</name>
</gene>
<dbReference type="Gene3D" id="3.80.10.10">
    <property type="entry name" value="Ribonuclease Inhibitor"/>
    <property type="match status" value="1"/>
</dbReference>
<feature type="chain" id="PRO_5041732933" evidence="2">
    <location>
        <begin position="18"/>
        <end position="451"/>
    </location>
</feature>
<feature type="transmembrane region" description="Helical" evidence="1">
    <location>
        <begin position="417"/>
        <end position="439"/>
    </location>
</feature>
<dbReference type="AlphaFoldDB" id="A0AA88I8J8"/>
<keyword evidence="1" id="KW-1133">Transmembrane helix</keyword>
<evidence type="ECO:0000256" key="1">
    <source>
        <dbReference type="SAM" id="Phobius"/>
    </source>
</evidence>
<protein>
    <submittedName>
        <fullName evidence="3">Uncharacterized protein</fullName>
    </submittedName>
</protein>
<keyword evidence="2" id="KW-0732">Signal</keyword>
<evidence type="ECO:0000313" key="3">
    <source>
        <dbReference type="EMBL" id="KAK2726190.1"/>
    </source>
</evidence>
<feature type="signal peptide" evidence="2">
    <location>
        <begin position="1"/>
        <end position="17"/>
    </location>
</feature>